<dbReference type="Gene3D" id="3.90.550.10">
    <property type="entry name" value="Spore Coat Polysaccharide Biosynthesis Protein SpsA, Chain A"/>
    <property type="match status" value="1"/>
</dbReference>
<gene>
    <name evidence="10" type="ORF">RI048_08990</name>
</gene>
<evidence type="ECO:0000256" key="7">
    <source>
        <dbReference type="ARBA" id="ARBA00022842"/>
    </source>
</evidence>
<dbReference type="InterPro" id="IPR002495">
    <property type="entry name" value="Glyco_trans_8"/>
</dbReference>
<dbReference type="Pfam" id="PF01501">
    <property type="entry name" value="Glyco_transf_8"/>
    <property type="match status" value="1"/>
</dbReference>
<evidence type="ECO:0000313" key="11">
    <source>
        <dbReference type="Proteomes" id="UP001246576"/>
    </source>
</evidence>
<keyword evidence="6" id="KW-0479">Metal-binding</keyword>
<feature type="domain" description="Glycosyl transferase family 8 C-terminal" evidence="9">
    <location>
        <begin position="264"/>
        <end position="316"/>
    </location>
</feature>
<evidence type="ECO:0000256" key="3">
    <source>
        <dbReference type="ARBA" id="ARBA00006351"/>
    </source>
</evidence>
<dbReference type="Proteomes" id="UP001246576">
    <property type="component" value="Unassembled WGS sequence"/>
</dbReference>
<keyword evidence="5" id="KW-0808">Transferase</keyword>
<keyword evidence="11" id="KW-1185">Reference proteome</keyword>
<name>A0ABU2EJL3_9BURK</name>
<reference evidence="10" key="1">
    <citation type="submission" date="2023-09" db="EMBL/GenBank/DDBJ databases">
        <title>Description of first Herbaspirillum huttiense subsp. nephrolepsisexaltata and Herbaspirillum huttiense subsp. lycopersicon.</title>
        <authorList>
            <person name="Poudel M."/>
            <person name="Sharma A."/>
            <person name="Goss E."/>
            <person name="Tapia J.H."/>
            <person name="Harmon C.M."/>
            <person name="Jones J.B."/>
        </authorList>
    </citation>
    <scope>NUCLEOTIDE SEQUENCE</scope>
    <source>
        <strain evidence="10">SE1</strain>
    </source>
</reference>
<keyword evidence="4" id="KW-0328">Glycosyltransferase</keyword>
<keyword evidence="7" id="KW-0460">Magnesium</keyword>
<evidence type="ECO:0000256" key="8">
    <source>
        <dbReference type="ARBA" id="ARBA00022985"/>
    </source>
</evidence>
<accession>A0ABU2EJL3</accession>
<evidence type="ECO:0000256" key="4">
    <source>
        <dbReference type="ARBA" id="ARBA00022676"/>
    </source>
</evidence>
<dbReference type="CDD" id="cd04194">
    <property type="entry name" value="GT8_A4GalT_like"/>
    <property type="match status" value="1"/>
</dbReference>
<evidence type="ECO:0000313" key="10">
    <source>
        <dbReference type="EMBL" id="MDR9848346.1"/>
    </source>
</evidence>
<proteinExistence type="inferred from homology"/>
<evidence type="ECO:0000256" key="6">
    <source>
        <dbReference type="ARBA" id="ARBA00022723"/>
    </source>
</evidence>
<sequence>MSQSEHADAGPSFHIAFCVDNNYFRAMGATIASIIANNPQRRFTFHVLTFAASEQHRQRLQELEQNPLVQTRLHLLETSDFAQFEHFLKSSYYSLSIFTRLVIPTVLQDVTDRVLYLDADMLCVGSLDGLAQLDMQDDIVAVAPDHPATTEKRCAALQLADPRYFNSGMLYINIPRWQEAKITEQVMQVLLDNTQTLRFIDQDVLNIVLNGRARYISRNYNYLYDMVHDLKSNETRMRPVGKAVIIHFAGPIKPWSAWTGHEATRLFAQYHQLSPWRQMPADEAPTNSTERRMHSRFLYRQGKYLQSLVWFVRYLRKHSRKR</sequence>
<dbReference type="SUPFAM" id="SSF53448">
    <property type="entry name" value="Nucleotide-diphospho-sugar transferases"/>
    <property type="match status" value="1"/>
</dbReference>
<comment type="cofactor">
    <cofactor evidence="1">
        <name>Mg(2+)</name>
        <dbReference type="ChEBI" id="CHEBI:18420"/>
    </cofactor>
</comment>
<dbReference type="InterPro" id="IPR013645">
    <property type="entry name" value="Glyco_transf_8N"/>
</dbReference>
<dbReference type="Pfam" id="PF08437">
    <property type="entry name" value="Glyco_transf_8C"/>
    <property type="match status" value="1"/>
</dbReference>
<protein>
    <submittedName>
        <fullName evidence="10">Glycosyltransferase</fullName>
    </submittedName>
</protein>
<keyword evidence="8" id="KW-0448">Lipopolysaccharide biosynthesis</keyword>
<organism evidence="10 11">
    <name type="scientific">Herbaspirillum huttiense subsp. lycopersici</name>
    <dbReference type="NCBI Taxonomy" id="3074428"/>
    <lineage>
        <taxon>Bacteria</taxon>
        <taxon>Pseudomonadati</taxon>
        <taxon>Pseudomonadota</taxon>
        <taxon>Betaproteobacteria</taxon>
        <taxon>Burkholderiales</taxon>
        <taxon>Oxalobacteraceae</taxon>
        <taxon>Herbaspirillum</taxon>
    </lineage>
</organism>
<dbReference type="InterPro" id="IPR029044">
    <property type="entry name" value="Nucleotide-diphossugar_trans"/>
</dbReference>
<dbReference type="PANTHER" id="PTHR13778:SF47">
    <property type="entry name" value="LIPOPOLYSACCHARIDE 1,3-GALACTOSYLTRANSFERASE"/>
    <property type="match status" value="1"/>
</dbReference>
<comment type="similarity">
    <text evidence="3">Belongs to the glycosyltransferase 8 family.</text>
</comment>
<dbReference type="PANTHER" id="PTHR13778">
    <property type="entry name" value="GLYCOSYLTRANSFERASE 8 DOMAIN-CONTAINING PROTEIN"/>
    <property type="match status" value="1"/>
</dbReference>
<comment type="pathway">
    <text evidence="2">Bacterial outer membrane biogenesis; LPS core biosynthesis.</text>
</comment>
<evidence type="ECO:0000256" key="2">
    <source>
        <dbReference type="ARBA" id="ARBA00004713"/>
    </source>
</evidence>
<evidence type="ECO:0000256" key="1">
    <source>
        <dbReference type="ARBA" id="ARBA00001946"/>
    </source>
</evidence>
<dbReference type="InterPro" id="IPR050748">
    <property type="entry name" value="Glycosyltrans_8_dom-fam"/>
</dbReference>
<evidence type="ECO:0000259" key="9">
    <source>
        <dbReference type="Pfam" id="PF08437"/>
    </source>
</evidence>
<dbReference type="EMBL" id="JAVLSJ010000004">
    <property type="protein sequence ID" value="MDR9848346.1"/>
    <property type="molecule type" value="Genomic_DNA"/>
</dbReference>
<comment type="caution">
    <text evidence="10">The sequence shown here is derived from an EMBL/GenBank/DDBJ whole genome shotgun (WGS) entry which is preliminary data.</text>
</comment>
<evidence type="ECO:0000256" key="5">
    <source>
        <dbReference type="ARBA" id="ARBA00022679"/>
    </source>
</evidence>
<dbReference type="RefSeq" id="WP_039784400.1">
    <property type="nucleotide sequence ID" value="NZ_JAVLSJ010000004.1"/>
</dbReference>